<keyword evidence="3" id="KW-0547">Nucleotide-binding</keyword>
<dbReference type="GO" id="GO:0005324">
    <property type="term" value="F:long-chain fatty acid transmembrane transporter activity"/>
    <property type="evidence" value="ECO:0007669"/>
    <property type="project" value="TreeGrafter"/>
</dbReference>
<dbReference type="GO" id="GO:0090434">
    <property type="term" value="F:oleoyl-CoA ligase activity"/>
    <property type="evidence" value="ECO:0007669"/>
    <property type="project" value="TreeGrafter"/>
</dbReference>
<dbReference type="PANTHER" id="PTHR43107">
    <property type="entry name" value="LONG-CHAIN FATTY ACID TRANSPORT PROTEIN"/>
    <property type="match status" value="1"/>
</dbReference>
<dbReference type="AlphaFoldDB" id="A0A087VY16"/>
<protein>
    <recommendedName>
        <fullName evidence="6">Long-chain-fatty-acid--CoA ligase</fullName>
    </recommendedName>
</protein>
<dbReference type="Proteomes" id="UP000017246">
    <property type="component" value="Unassembled WGS sequence"/>
</dbReference>
<dbReference type="OMA" id="HHGLIMR"/>
<evidence type="ECO:0000256" key="3">
    <source>
        <dbReference type="ARBA" id="ARBA00022741"/>
    </source>
</evidence>
<dbReference type="InterPro" id="IPR042099">
    <property type="entry name" value="ANL_N_sf"/>
</dbReference>
<reference evidence="9" key="2">
    <citation type="submission" date="2015-11" db="EMBL/GenBank/DDBJ databases">
        <authorList>
            <person name="Zhang Y."/>
            <person name="Guo Z."/>
        </authorList>
    </citation>
    <scope>NUCLEOTIDE SEQUENCE</scope>
</reference>
<dbReference type="PANTHER" id="PTHR43107:SF15">
    <property type="entry name" value="FATTY ACID TRANSPORT PROTEIN 3, ISOFORM A"/>
    <property type="match status" value="1"/>
</dbReference>
<reference evidence="9" key="1">
    <citation type="journal article" date="2013" name="Nature">
        <title>The genomes of four tapeworm species reveal adaptations to parasitism.</title>
        <authorList>
            <person name="Tsai I.J."/>
            <person name="Zarowiecki M."/>
            <person name="Holroyd N."/>
            <person name="Garciarrubio A."/>
            <person name="Sanchez-Flores A."/>
            <person name="Brooks K.L."/>
            <person name="Tracey A."/>
            <person name="Bobes R.J."/>
            <person name="Fragoso G."/>
            <person name="Sciutto E."/>
            <person name="Aslett M."/>
            <person name="Beasley H."/>
            <person name="Bennett H.M."/>
            <person name="Cai J."/>
            <person name="Camicia F."/>
            <person name="Clark R."/>
            <person name="Cucher M."/>
            <person name="De Silva N."/>
            <person name="Day T.A."/>
            <person name="Deplazes P."/>
            <person name="Estrada K."/>
            <person name="Fernandez C."/>
            <person name="Holland P.W."/>
            <person name="Hou J."/>
            <person name="Hu S."/>
            <person name="Huckvale T."/>
            <person name="Hung S.S."/>
            <person name="Kamenetzky L."/>
            <person name="Keane J.A."/>
            <person name="Kiss F."/>
            <person name="Koziol U."/>
            <person name="Lambert O."/>
            <person name="Liu K."/>
            <person name="Luo X."/>
            <person name="Luo Y."/>
            <person name="Macchiaroli N."/>
            <person name="Nichol S."/>
            <person name="Paps J."/>
            <person name="Parkinson J."/>
            <person name="Pouchkina-Stantcheva N."/>
            <person name="Riddiford N."/>
            <person name="Rosenzvit M."/>
            <person name="Salinas G."/>
            <person name="Wasmuth J.D."/>
            <person name="Zamanian M."/>
            <person name="Zheng Y."/>
            <person name="Cai X."/>
            <person name="Soberon X."/>
            <person name="Olson P.D."/>
            <person name="Laclette J.P."/>
            <person name="Brehm K."/>
            <person name="Berriman M."/>
            <person name="Garciarrubio A."/>
            <person name="Bobes R.J."/>
            <person name="Fragoso G."/>
            <person name="Sanchez-Flores A."/>
            <person name="Estrada K."/>
            <person name="Cevallos M.A."/>
            <person name="Morett E."/>
            <person name="Gonzalez V."/>
            <person name="Portillo T."/>
            <person name="Ochoa-Leyva A."/>
            <person name="Jose M.V."/>
            <person name="Sciutto E."/>
            <person name="Landa A."/>
            <person name="Jimenez L."/>
            <person name="Valdes V."/>
            <person name="Carrero J.C."/>
            <person name="Larralde C."/>
            <person name="Morales-Montor J."/>
            <person name="Limon-Lason J."/>
            <person name="Soberon X."/>
            <person name="Laclette J.P."/>
        </authorList>
    </citation>
    <scope>NUCLEOTIDE SEQUENCE [LARGE SCALE GENOMIC DNA]</scope>
</reference>
<dbReference type="OrthoDB" id="288590at2759"/>
<evidence type="ECO:0000256" key="7">
    <source>
        <dbReference type="ARBA" id="ARBA00048666"/>
    </source>
</evidence>
<dbReference type="GO" id="GO:0005524">
    <property type="term" value="F:ATP binding"/>
    <property type="evidence" value="ECO:0007669"/>
    <property type="project" value="UniProtKB-KW"/>
</dbReference>
<name>A0A087VY16_ECHMU</name>
<sequence>MKIFNGKWSAKLFWITLTIAKLLLLCELKVALSTSAFVYLITGGWRYARAVILTLPRDIFALSTLIRLYFMLWMTGWRKHGIRDVFAGQVKRKGRNTIAVLHLDSKWTYGDLDDYSNRVGNYLLSKGYKPQTNVALFMENEPKYIAIWLGASKVSMATGLINSNVRRDALVSCLIQLDPQAVFVGASLVPCIVEAGIIPEGTLLEGQDVIIFPPASNSKSPWGTDFTASQVTYVNLAEVLDASSAAPPPVVKEPKLTDVLIYVFTSGTSGLPKAAIITLSRYLFMSSAIHYLCHIYNDDVLYIPLPIYHTAGGIVGVGQMLVCGVQIVLRTRFSASKFWADCVKYNCTVIQYVGETLRYLLAQPYTPEETQHKVRLATGNGVRREIWVDFVKRFGIKRMGEFYGATESNSNLANSENRVGSLGYTSIILPSAYPVLLVKTDPETGEVIRNPKTNLCELCEYNEVGQLVGRIKRSSPIRNFEGYINRKETSRKVISNVKCHGDQYFLSGDLLVQDEFGYFYFVDRLGDTFRWRGENVSTTEVENLVGKAINFADCAVYGVKVPGNEGRAGMLALSFDKNADSGKAIANGRAGGSGESAEAQEIEVLKDLADVFAKQLPLYARPLFVRFMKVLDTTDTFKFKKINMMKTGFDITATKDRIYYLNTKTNVYHPLDDPGIANIVSPYPFCALAVSSLFPFPPPPPIVHKNLLILFTLKR</sequence>
<evidence type="ECO:0000256" key="4">
    <source>
        <dbReference type="ARBA" id="ARBA00022840"/>
    </source>
</evidence>
<evidence type="ECO:0000259" key="8">
    <source>
        <dbReference type="Pfam" id="PF00501"/>
    </source>
</evidence>
<keyword evidence="10" id="KW-1185">Reference proteome</keyword>
<dbReference type="Pfam" id="PF00501">
    <property type="entry name" value="AMP-binding"/>
    <property type="match status" value="1"/>
</dbReference>
<accession>A0A087VY16</accession>
<dbReference type="InterPro" id="IPR045851">
    <property type="entry name" value="AMP-bd_C_sf"/>
</dbReference>
<organism evidence="9 10">
    <name type="scientific">Echinococcus multilocularis</name>
    <name type="common">Fox tapeworm</name>
    <dbReference type="NCBI Taxonomy" id="6211"/>
    <lineage>
        <taxon>Eukaryota</taxon>
        <taxon>Metazoa</taxon>
        <taxon>Spiralia</taxon>
        <taxon>Lophotrochozoa</taxon>
        <taxon>Platyhelminthes</taxon>
        <taxon>Cestoda</taxon>
        <taxon>Eucestoda</taxon>
        <taxon>Cyclophyllidea</taxon>
        <taxon>Taeniidae</taxon>
        <taxon>Echinococcus</taxon>
    </lineage>
</organism>
<comment type="catalytic activity">
    <reaction evidence="5">
        <text>a very long-chain fatty acid + ATP + CoA = a very long-chain fatty acyl-CoA + AMP + diphosphate</text>
        <dbReference type="Rhea" id="RHEA:54536"/>
        <dbReference type="ChEBI" id="CHEBI:30616"/>
        <dbReference type="ChEBI" id="CHEBI:33019"/>
        <dbReference type="ChEBI" id="CHEBI:57287"/>
        <dbReference type="ChEBI" id="CHEBI:58950"/>
        <dbReference type="ChEBI" id="CHEBI:138261"/>
        <dbReference type="ChEBI" id="CHEBI:456215"/>
    </reaction>
    <physiologicalReaction direction="left-to-right" evidence="5">
        <dbReference type="Rhea" id="RHEA:54537"/>
    </physiologicalReaction>
</comment>
<evidence type="ECO:0000256" key="1">
    <source>
        <dbReference type="ARBA" id="ARBA00006432"/>
    </source>
</evidence>
<comment type="catalytic activity">
    <reaction evidence="7">
        <text>tetracosanoate + ATP + CoA = tetracosanoyl-CoA + AMP + diphosphate</text>
        <dbReference type="Rhea" id="RHEA:33639"/>
        <dbReference type="ChEBI" id="CHEBI:30616"/>
        <dbReference type="ChEBI" id="CHEBI:31014"/>
        <dbReference type="ChEBI" id="CHEBI:33019"/>
        <dbReference type="ChEBI" id="CHEBI:57287"/>
        <dbReference type="ChEBI" id="CHEBI:65052"/>
        <dbReference type="ChEBI" id="CHEBI:456215"/>
    </reaction>
    <physiologicalReaction direction="left-to-right" evidence="7">
        <dbReference type="Rhea" id="RHEA:33640"/>
    </physiologicalReaction>
</comment>
<dbReference type="eggNOG" id="KOG1179">
    <property type="taxonomic scope" value="Eukaryota"/>
</dbReference>
<evidence type="ECO:0000313" key="10">
    <source>
        <dbReference type="Proteomes" id="UP000017246"/>
    </source>
</evidence>
<evidence type="ECO:0000256" key="2">
    <source>
        <dbReference type="ARBA" id="ARBA00022598"/>
    </source>
</evidence>
<dbReference type="EMBL" id="LN902843">
    <property type="protein sequence ID" value="CDI97059.1"/>
    <property type="molecule type" value="Genomic_DNA"/>
</dbReference>
<dbReference type="STRING" id="6211.A0A087VY16"/>
<proteinExistence type="inferred from homology"/>
<dbReference type="Gene3D" id="3.30.300.30">
    <property type="match status" value="1"/>
</dbReference>
<dbReference type="Gene3D" id="3.40.50.12780">
    <property type="entry name" value="N-terminal domain of ligase-like"/>
    <property type="match status" value="1"/>
</dbReference>
<dbReference type="GO" id="GO:0001579">
    <property type="term" value="P:medium-chain fatty acid transport"/>
    <property type="evidence" value="ECO:0007669"/>
    <property type="project" value="TreeGrafter"/>
</dbReference>
<evidence type="ECO:0000256" key="5">
    <source>
        <dbReference type="ARBA" id="ARBA00036527"/>
    </source>
</evidence>
<dbReference type="GO" id="GO:0005789">
    <property type="term" value="C:endoplasmic reticulum membrane"/>
    <property type="evidence" value="ECO:0007669"/>
    <property type="project" value="TreeGrafter"/>
</dbReference>
<keyword evidence="2" id="KW-0436">Ligase</keyword>
<dbReference type="PROSITE" id="PS00455">
    <property type="entry name" value="AMP_BINDING"/>
    <property type="match status" value="1"/>
</dbReference>
<comment type="similarity">
    <text evidence="1">Belongs to the ATP-dependent AMP-binding enzyme family.</text>
</comment>
<dbReference type="GO" id="GO:0044539">
    <property type="term" value="P:long-chain fatty acid import into cell"/>
    <property type="evidence" value="ECO:0007669"/>
    <property type="project" value="TreeGrafter"/>
</dbReference>
<dbReference type="InterPro" id="IPR020845">
    <property type="entry name" value="AMP-binding_CS"/>
</dbReference>
<evidence type="ECO:0000256" key="6">
    <source>
        <dbReference type="ARBA" id="ARBA00041297"/>
    </source>
</evidence>
<dbReference type="InterPro" id="IPR000873">
    <property type="entry name" value="AMP-dep_synth/lig_dom"/>
</dbReference>
<feature type="domain" description="AMP-dependent synthetase/ligase" evidence="8">
    <location>
        <begin position="89"/>
        <end position="448"/>
    </location>
</feature>
<gene>
    <name evidence="9" type="ORF">EmuJ_000080700</name>
</gene>
<evidence type="ECO:0000313" key="9">
    <source>
        <dbReference type="EMBL" id="CDI97059.1"/>
    </source>
</evidence>
<dbReference type="GO" id="GO:0005886">
    <property type="term" value="C:plasma membrane"/>
    <property type="evidence" value="ECO:0007669"/>
    <property type="project" value="TreeGrafter"/>
</dbReference>
<dbReference type="SUPFAM" id="SSF56801">
    <property type="entry name" value="Acetyl-CoA synthetase-like"/>
    <property type="match status" value="1"/>
</dbReference>
<keyword evidence="4" id="KW-0067">ATP-binding</keyword>